<dbReference type="Proteomes" id="UP001500840">
    <property type="component" value="Unassembled WGS sequence"/>
</dbReference>
<organism evidence="2 3">
    <name type="scientific">Novipirellula rosea</name>
    <dbReference type="NCBI Taxonomy" id="1031540"/>
    <lineage>
        <taxon>Bacteria</taxon>
        <taxon>Pseudomonadati</taxon>
        <taxon>Planctomycetota</taxon>
        <taxon>Planctomycetia</taxon>
        <taxon>Pirellulales</taxon>
        <taxon>Pirellulaceae</taxon>
        <taxon>Novipirellula</taxon>
    </lineage>
</organism>
<evidence type="ECO:0000313" key="3">
    <source>
        <dbReference type="Proteomes" id="UP001500840"/>
    </source>
</evidence>
<accession>A0ABP8MD36</accession>
<reference evidence="3" key="1">
    <citation type="journal article" date="2019" name="Int. J. Syst. Evol. Microbiol.">
        <title>The Global Catalogue of Microorganisms (GCM) 10K type strain sequencing project: providing services to taxonomists for standard genome sequencing and annotation.</title>
        <authorList>
            <consortium name="The Broad Institute Genomics Platform"/>
            <consortium name="The Broad Institute Genome Sequencing Center for Infectious Disease"/>
            <person name="Wu L."/>
            <person name="Ma J."/>
        </authorList>
    </citation>
    <scope>NUCLEOTIDE SEQUENCE [LARGE SCALE GENOMIC DNA]</scope>
    <source>
        <strain evidence="3">JCM 17759</strain>
    </source>
</reference>
<dbReference type="EMBL" id="BAABGA010000012">
    <property type="protein sequence ID" value="GAA4447450.1"/>
    <property type="molecule type" value="Genomic_DNA"/>
</dbReference>
<comment type="caution">
    <text evidence="2">The sequence shown here is derived from an EMBL/GenBank/DDBJ whole genome shotgun (WGS) entry which is preliminary data.</text>
</comment>
<gene>
    <name evidence="2" type="ORF">GCM10023156_09440</name>
</gene>
<proteinExistence type="predicted"/>
<keyword evidence="1" id="KW-0472">Membrane</keyword>
<protein>
    <submittedName>
        <fullName evidence="2">Uncharacterized protein</fullName>
    </submittedName>
</protein>
<evidence type="ECO:0000256" key="1">
    <source>
        <dbReference type="SAM" id="Phobius"/>
    </source>
</evidence>
<keyword evidence="1" id="KW-0812">Transmembrane</keyword>
<sequence>MRSLGAAPLNFSIGDENRRARTILNLGSASAKLFLVAMMLWGVLWFLPTVYAIGYLEDSPHRGRCWQPLGIRHSHGFCH</sequence>
<keyword evidence="1" id="KW-1133">Transmembrane helix</keyword>
<evidence type="ECO:0000313" key="2">
    <source>
        <dbReference type="EMBL" id="GAA4447450.1"/>
    </source>
</evidence>
<name>A0ABP8MD36_9BACT</name>
<feature type="transmembrane region" description="Helical" evidence="1">
    <location>
        <begin position="33"/>
        <end position="56"/>
    </location>
</feature>
<keyword evidence="3" id="KW-1185">Reference proteome</keyword>